<gene>
    <name evidence="2" type="ORF">MSAN_02167800</name>
</gene>
<feature type="region of interest" description="Disordered" evidence="1">
    <location>
        <begin position="26"/>
        <end position="45"/>
    </location>
</feature>
<dbReference type="AlphaFoldDB" id="A0A8H6XEA9"/>
<comment type="caution">
    <text evidence="2">The sequence shown here is derived from an EMBL/GenBank/DDBJ whole genome shotgun (WGS) entry which is preliminary data.</text>
</comment>
<protein>
    <submittedName>
        <fullName evidence="2">Uncharacterized protein</fullName>
    </submittedName>
</protein>
<proteinExistence type="predicted"/>
<dbReference type="OrthoDB" id="3149711at2759"/>
<reference evidence="2" key="1">
    <citation type="submission" date="2020-05" db="EMBL/GenBank/DDBJ databases">
        <title>Mycena genomes resolve the evolution of fungal bioluminescence.</title>
        <authorList>
            <person name="Tsai I.J."/>
        </authorList>
    </citation>
    <scope>NUCLEOTIDE SEQUENCE</scope>
    <source>
        <strain evidence="2">160909Yilan</strain>
    </source>
</reference>
<evidence type="ECO:0000313" key="3">
    <source>
        <dbReference type="Proteomes" id="UP000623467"/>
    </source>
</evidence>
<name>A0A8H6XEA9_9AGAR</name>
<accession>A0A8H6XEA9</accession>
<dbReference type="EMBL" id="JACAZH010000031">
    <property type="protein sequence ID" value="KAF7339533.1"/>
    <property type="molecule type" value="Genomic_DNA"/>
</dbReference>
<dbReference type="Proteomes" id="UP000623467">
    <property type="component" value="Unassembled WGS sequence"/>
</dbReference>
<evidence type="ECO:0000256" key="1">
    <source>
        <dbReference type="SAM" id="MobiDB-lite"/>
    </source>
</evidence>
<evidence type="ECO:0000313" key="2">
    <source>
        <dbReference type="EMBL" id="KAF7339533.1"/>
    </source>
</evidence>
<sequence>MKNLFAECTPRSLKATACPVDALGSTPSGANGNSPPSTPSQNAVRISSTIERANSRKILYKNLIRLLSSPHTASLPVLMDYHEMHHGLRSVDSYNLLISLAIRHVAYGTVQFLLNCMAADKIPGNLETEKLKTRWFVRSGHWEDAWREVTATHSQPIPLSLWLEFFHGTKSTGVPPARVHVPAIRSPEARFRTLMQNLPAFLPNEVEDSVRAVHIVVHAMLSRNRPESALTLATRYFNDLPRHINTRWARKCIAVIDALIAFEGQKRGLLDFFAARRKLNSLLAIHPSLRPTSKTLYLLLGTLRKAKRCGSVSWQTLARFKTRWGPQVEDRRVRRRVASYAVIERRLDIFDKVFDAERRSRTMGRQAGPTEQLTSSMRRPFREMFPRHGYEERLWKSLSMRALKVKFQLQHTQS</sequence>
<keyword evidence="3" id="KW-1185">Reference proteome</keyword>
<organism evidence="2 3">
    <name type="scientific">Mycena sanguinolenta</name>
    <dbReference type="NCBI Taxonomy" id="230812"/>
    <lineage>
        <taxon>Eukaryota</taxon>
        <taxon>Fungi</taxon>
        <taxon>Dikarya</taxon>
        <taxon>Basidiomycota</taxon>
        <taxon>Agaricomycotina</taxon>
        <taxon>Agaricomycetes</taxon>
        <taxon>Agaricomycetidae</taxon>
        <taxon>Agaricales</taxon>
        <taxon>Marasmiineae</taxon>
        <taxon>Mycenaceae</taxon>
        <taxon>Mycena</taxon>
    </lineage>
</organism>